<gene>
    <name evidence="2" type="ordered locus">Sala_2586</name>
</gene>
<dbReference type="EMBL" id="CP000356">
    <property type="protein sequence ID" value="ABF54292.1"/>
    <property type="molecule type" value="Genomic_DNA"/>
</dbReference>
<organism evidence="2 3">
    <name type="scientific">Sphingopyxis alaskensis (strain DSM 13593 / LMG 18877 / RB2256)</name>
    <name type="common">Sphingomonas alaskensis</name>
    <dbReference type="NCBI Taxonomy" id="317655"/>
    <lineage>
        <taxon>Bacteria</taxon>
        <taxon>Pseudomonadati</taxon>
        <taxon>Pseudomonadota</taxon>
        <taxon>Alphaproteobacteria</taxon>
        <taxon>Sphingomonadales</taxon>
        <taxon>Sphingomonadaceae</taxon>
        <taxon>Sphingopyxis</taxon>
    </lineage>
</organism>
<evidence type="ECO:0008006" key="4">
    <source>
        <dbReference type="Google" id="ProtNLM"/>
    </source>
</evidence>
<dbReference type="HOGENOM" id="CLU_069867_4_0_5"/>
<evidence type="ECO:0000313" key="2">
    <source>
        <dbReference type="EMBL" id="ABF54292.1"/>
    </source>
</evidence>
<dbReference type="AlphaFoldDB" id="Q1GPY0"/>
<dbReference type="Pfam" id="PF10604">
    <property type="entry name" value="Polyketide_cyc2"/>
    <property type="match status" value="1"/>
</dbReference>
<dbReference type="CDD" id="cd07822">
    <property type="entry name" value="SRPBCC_4"/>
    <property type="match status" value="1"/>
</dbReference>
<accession>Q1GPY0</accession>
<evidence type="ECO:0000313" key="3">
    <source>
        <dbReference type="Proteomes" id="UP000006578"/>
    </source>
</evidence>
<dbReference type="eggNOG" id="COG3832">
    <property type="taxonomic scope" value="Bacteria"/>
</dbReference>
<protein>
    <recommendedName>
        <fullName evidence="4">SRPBCC domain-containing protein</fullName>
    </recommendedName>
</protein>
<dbReference type="InterPro" id="IPR019587">
    <property type="entry name" value="Polyketide_cyclase/dehydratase"/>
</dbReference>
<dbReference type="InterPro" id="IPR023393">
    <property type="entry name" value="START-like_dom_sf"/>
</dbReference>
<feature type="region of interest" description="Disordered" evidence="1">
    <location>
        <begin position="141"/>
        <end position="161"/>
    </location>
</feature>
<dbReference type="Proteomes" id="UP000006578">
    <property type="component" value="Chromosome"/>
</dbReference>
<proteinExistence type="predicted"/>
<dbReference type="OrthoDB" id="7448864at2"/>
<dbReference type="KEGG" id="sal:Sala_2586"/>
<dbReference type="RefSeq" id="WP_011542857.1">
    <property type="nucleotide sequence ID" value="NC_008048.1"/>
</dbReference>
<feature type="compositionally biased region" description="Basic residues" evidence="1">
    <location>
        <begin position="148"/>
        <end position="161"/>
    </location>
</feature>
<name>Q1GPY0_SPHAL</name>
<keyword evidence="3" id="KW-1185">Reference proteome</keyword>
<dbReference type="Gene3D" id="3.30.530.20">
    <property type="match status" value="1"/>
</dbReference>
<reference evidence="2 3" key="1">
    <citation type="journal article" date="2009" name="Proc. Natl. Acad. Sci. U.S.A.">
        <title>The genomic basis of trophic strategy in marine bacteria.</title>
        <authorList>
            <person name="Lauro F.M."/>
            <person name="McDougald D."/>
            <person name="Thomas T."/>
            <person name="Williams T.J."/>
            <person name="Egan S."/>
            <person name="Rice S."/>
            <person name="DeMaere M.Z."/>
            <person name="Ting L."/>
            <person name="Ertan H."/>
            <person name="Johnson J."/>
            <person name="Ferriera S."/>
            <person name="Lapidus A."/>
            <person name="Anderson I."/>
            <person name="Kyrpides N."/>
            <person name="Munk A.C."/>
            <person name="Detter C."/>
            <person name="Han C.S."/>
            <person name="Brown M.V."/>
            <person name="Robb F.T."/>
            <person name="Kjelleberg S."/>
            <person name="Cavicchioli R."/>
        </authorList>
    </citation>
    <scope>NUCLEOTIDE SEQUENCE [LARGE SCALE GENOMIC DNA]</scope>
    <source>
        <strain evidence="3">DSM 13593 / LMG 18877 / RB2256</strain>
    </source>
</reference>
<evidence type="ECO:0000256" key="1">
    <source>
        <dbReference type="SAM" id="MobiDB-lite"/>
    </source>
</evidence>
<dbReference type="STRING" id="317655.Sala_2586"/>
<sequence length="161" mass="18669">MSMFLEENDTILHAAPPKVWAALTRFDAYERWNPFVRISGPLEQGALVAYSFRMKSNKPRFFTIDARITALEPQRCVTFRFGFGGLMSFEESYCVEPVPVGSRMVHSFRCTGLLSGLKLRRMRQNFSKMLEITDRLFQRHLTPARPPLPKKRPRKGFRPNA</sequence>
<dbReference type="SUPFAM" id="SSF55961">
    <property type="entry name" value="Bet v1-like"/>
    <property type="match status" value="1"/>
</dbReference>